<evidence type="ECO:0000313" key="3">
    <source>
        <dbReference type="EMBL" id="SVC67364.1"/>
    </source>
</evidence>
<proteinExistence type="predicted"/>
<dbReference type="SUPFAM" id="SSF51735">
    <property type="entry name" value="NAD(P)-binding Rossmann-fold domains"/>
    <property type="match status" value="1"/>
</dbReference>
<dbReference type="PANTHER" id="PTHR43818">
    <property type="entry name" value="BCDNA.GH03377"/>
    <property type="match status" value="1"/>
</dbReference>
<accession>A0A382P1U0</accession>
<keyword evidence="1" id="KW-0560">Oxidoreductase</keyword>
<dbReference type="Gene3D" id="3.40.50.720">
    <property type="entry name" value="NAD(P)-binding Rossmann-like Domain"/>
    <property type="match status" value="1"/>
</dbReference>
<dbReference type="GO" id="GO:0016491">
    <property type="term" value="F:oxidoreductase activity"/>
    <property type="evidence" value="ECO:0007669"/>
    <property type="project" value="UniProtKB-KW"/>
</dbReference>
<feature type="domain" description="Gfo/Idh/MocA-like oxidoreductase N-terminal" evidence="2">
    <location>
        <begin position="5"/>
        <end position="109"/>
    </location>
</feature>
<name>A0A382P1U0_9ZZZZ</name>
<dbReference type="PANTHER" id="PTHR43818:SF11">
    <property type="entry name" value="BCDNA.GH03377"/>
    <property type="match status" value="1"/>
</dbReference>
<evidence type="ECO:0000259" key="2">
    <source>
        <dbReference type="Pfam" id="PF01408"/>
    </source>
</evidence>
<dbReference type="InterPro" id="IPR036291">
    <property type="entry name" value="NAD(P)-bd_dom_sf"/>
</dbReference>
<dbReference type="GO" id="GO:0000166">
    <property type="term" value="F:nucleotide binding"/>
    <property type="evidence" value="ECO:0007669"/>
    <property type="project" value="InterPro"/>
</dbReference>
<dbReference type="InterPro" id="IPR050463">
    <property type="entry name" value="Gfo/Idh/MocA_oxidrdct_glycsds"/>
</dbReference>
<reference evidence="3" key="1">
    <citation type="submission" date="2018-05" db="EMBL/GenBank/DDBJ databases">
        <authorList>
            <person name="Lanie J.A."/>
            <person name="Ng W.-L."/>
            <person name="Kazmierczak K.M."/>
            <person name="Andrzejewski T.M."/>
            <person name="Davidsen T.M."/>
            <person name="Wayne K.J."/>
            <person name="Tettelin H."/>
            <person name="Glass J.I."/>
            <person name="Rusch D."/>
            <person name="Podicherti R."/>
            <person name="Tsui H.-C.T."/>
            <person name="Winkler M.E."/>
        </authorList>
    </citation>
    <scope>NUCLEOTIDE SEQUENCE</scope>
</reference>
<gene>
    <name evidence="3" type="ORF">METZ01_LOCUS320218</name>
</gene>
<dbReference type="Pfam" id="PF01408">
    <property type="entry name" value="GFO_IDH_MocA"/>
    <property type="match status" value="1"/>
</dbReference>
<organism evidence="3">
    <name type="scientific">marine metagenome</name>
    <dbReference type="NCBI Taxonomy" id="408172"/>
    <lineage>
        <taxon>unclassified sequences</taxon>
        <taxon>metagenomes</taxon>
        <taxon>ecological metagenomes</taxon>
    </lineage>
</organism>
<dbReference type="InterPro" id="IPR000683">
    <property type="entry name" value="Gfo/Idh/MocA-like_OxRdtase_N"/>
</dbReference>
<protein>
    <recommendedName>
        <fullName evidence="2">Gfo/Idh/MocA-like oxidoreductase N-terminal domain-containing protein</fullName>
    </recommendedName>
</protein>
<feature type="non-terminal residue" evidence="3">
    <location>
        <position position="111"/>
    </location>
</feature>
<sequence length="111" mass="12101">MPATRIGFIGLGHISIHAHLPGLQPLVEAGDVEFTAFCDISEEALATQGAAFGARATYTDHYEMFEREELDAVYINLPPTLHTDQITIAADKGIDVFVEKPVSLDMDQAIE</sequence>
<dbReference type="EMBL" id="UINC01104314">
    <property type="protein sequence ID" value="SVC67364.1"/>
    <property type="molecule type" value="Genomic_DNA"/>
</dbReference>
<evidence type="ECO:0000256" key="1">
    <source>
        <dbReference type="ARBA" id="ARBA00023002"/>
    </source>
</evidence>
<dbReference type="AlphaFoldDB" id="A0A382P1U0"/>